<dbReference type="GO" id="GO:0009279">
    <property type="term" value="C:cell outer membrane"/>
    <property type="evidence" value="ECO:0007669"/>
    <property type="project" value="UniProtKB-SubCell"/>
</dbReference>
<evidence type="ECO:0000313" key="4">
    <source>
        <dbReference type="EMBL" id="SHM29993.1"/>
    </source>
</evidence>
<keyword evidence="3" id="KW-0998">Cell outer membrane</keyword>
<evidence type="ECO:0000313" key="5">
    <source>
        <dbReference type="Proteomes" id="UP000183974"/>
    </source>
</evidence>
<dbReference type="SUPFAM" id="SSF56935">
    <property type="entry name" value="Porins"/>
    <property type="match status" value="2"/>
</dbReference>
<dbReference type="EMBL" id="FRBR01000013">
    <property type="protein sequence ID" value="SHM29993.1"/>
    <property type="molecule type" value="Genomic_DNA"/>
</dbReference>
<accession>A0A1M7HNR8</accession>
<keyword evidence="2" id="KW-0472">Membrane</keyword>
<sequence length="434" mass="47945">MRMIFGVDQEFRAGDNLSLEIPSEGSTVLSTTTLSFDLLSETSTQTFALGLSGSLREGDIPRRSDISTGFVEPSVKLSYSREAASARFSFDGQYRESDVSFLDPLSSLIDDMGVLVLPEDFETLNGRGTRRVYNVSTKLETGIDGPVGFVFDASASGISYGDGASATRDDSRRHSYGVETRLRFSPVTTGFVGYDRDYYESDDPQNTEHETDAFEIGVNHEISERATIEVAIGYSETSETENFVTMNDDGLTGRVRYDLDMPNGTLDASYEVTRDQDGKREFLRFGRSLEQPLGTLAFNIGATRKGSGDPKLIGGLNWRRDLPTGRITLGLNRGVTVNDDDEERISTTANFGYIYEINQLSSLGFDASYGLAESSVTGNETQRTDFTASYNYALTPDWSLSTGVSYRIRDEDRLGRTDSTSVFLNIGREFTIFQ</sequence>
<evidence type="ECO:0000256" key="3">
    <source>
        <dbReference type="ARBA" id="ARBA00023237"/>
    </source>
</evidence>
<dbReference type="STRING" id="337701.SAMN05444398_11336"/>
<gene>
    <name evidence="4" type="ORF">SAMN05444398_11336</name>
</gene>
<dbReference type="Proteomes" id="UP000183974">
    <property type="component" value="Unassembled WGS sequence"/>
</dbReference>
<name>A0A1M7HNR8_9RHOB</name>
<reference evidence="4 5" key="1">
    <citation type="submission" date="2016-11" db="EMBL/GenBank/DDBJ databases">
        <authorList>
            <person name="Jaros S."/>
            <person name="Januszkiewicz K."/>
            <person name="Wedrychowicz H."/>
        </authorList>
    </citation>
    <scope>NUCLEOTIDE SEQUENCE [LARGE SCALE GENOMIC DNA]</scope>
    <source>
        <strain evidence="4 5">DSM 29589</strain>
    </source>
</reference>
<dbReference type="Gene3D" id="2.40.170.20">
    <property type="entry name" value="TonB-dependent receptor, beta-barrel domain"/>
    <property type="match status" value="1"/>
</dbReference>
<evidence type="ECO:0000256" key="1">
    <source>
        <dbReference type="ARBA" id="ARBA00004442"/>
    </source>
</evidence>
<protein>
    <recommendedName>
        <fullName evidence="6">Porin</fullName>
    </recommendedName>
</protein>
<dbReference type="RefSeq" id="WP_159437863.1">
    <property type="nucleotide sequence ID" value="NZ_BMLR01000013.1"/>
</dbReference>
<evidence type="ECO:0008006" key="6">
    <source>
        <dbReference type="Google" id="ProtNLM"/>
    </source>
</evidence>
<keyword evidence="5" id="KW-1185">Reference proteome</keyword>
<comment type="subcellular location">
    <subcellularLocation>
        <location evidence="1">Cell outer membrane</location>
    </subcellularLocation>
</comment>
<proteinExistence type="predicted"/>
<evidence type="ECO:0000256" key="2">
    <source>
        <dbReference type="ARBA" id="ARBA00023136"/>
    </source>
</evidence>
<organism evidence="4 5">
    <name type="scientific">Roseovarius pacificus</name>
    <dbReference type="NCBI Taxonomy" id="337701"/>
    <lineage>
        <taxon>Bacteria</taxon>
        <taxon>Pseudomonadati</taxon>
        <taxon>Pseudomonadota</taxon>
        <taxon>Alphaproteobacteria</taxon>
        <taxon>Rhodobacterales</taxon>
        <taxon>Roseobacteraceae</taxon>
        <taxon>Roseovarius</taxon>
    </lineage>
</organism>
<dbReference type="OrthoDB" id="7756354at2"/>
<dbReference type="InterPro" id="IPR036942">
    <property type="entry name" value="Beta-barrel_TonB_sf"/>
</dbReference>
<dbReference type="AlphaFoldDB" id="A0A1M7HNR8"/>